<name>W7J4V0_9PSEU</name>
<keyword evidence="2" id="KW-1185">Reference proteome</keyword>
<dbReference type="AlphaFoldDB" id="W7J4V0"/>
<sequence length="304" mass="34071">MAELRALRKGRGVQKPDVAEQLGPALRSLCGISPADDPAVVQVKLLGRLRALIDELPEDLGLVVAVAMGLHPETRQKFLQERTEWLAARMERDPRTVRRRIDEGVGLLVSQALAGTVARRDDNLGWYVRRFEAVLRHDKASPECLELRCIVAERPELAGIELSFTVPPASDDPPELLVEPVYGVTVTGVERVRRNRFTIRLGLPRPLAVGEEHDFAVITRPAAHQPMRSHYVYFPERRCDEFDLRVRFDPDAVPARVWGLAEAFPRDVDEIRPSEDILVPDAVGEVHVAFDHPRTGLGYGAQWA</sequence>
<dbReference type="eggNOG" id="ENOG5033294">
    <property type="taxonomic scope" value="Bacteria"/>
</dbReference>
<organism evidence="1 2">
    <name type="scientific">Actinokineospora spheciospongiae</name>
    <dbReference type="NCBI Taxonomy" id="909613"/>
    <lineage>
        <taxon>Bacteria</taxon>
        <taxon>Bacillati</taxon>
        <taxon>Actinomycetota</taxon>
        <taxon>Actinomycetes</taxon>
        <taxon>Pseudonocardiales</taxon>
        <taxon>Pseudonocardiaceae</taxon>
        <taxon>Actinokineospora</taxon>
    </lineage>
</organism>
<proteinExistence type="predicted"/>
<evidence type="ECO:0000313" key="1">
    <source>
        <dbReference type="EMBL" id="EWC61124.1"/>
    </source>
</evidence>
<dbReference type="Proteomes" id="UP000019277">
    <property type="component" value="Unassembled WGS sequence"/>
</dbReference>
<reference evidence="1 2" key="1">
    <citation type="journal article" date="2014" name="Genome Announc.">
        <title>Draft Genome Sequence of the Antitrypanosomally Active Sponge-Associated Bacterium Actinokineospora sp. Strain EG49.</title>
        <authorList>
            <person name="Harjes J."/>
            <person name="Ryu T."/>
            <person name="Abdelmohsen U.R."/>
            <person name="Moitinho-Silva L."/>
            <person name="Horn H."/>
            <person name="Ravasi T."/>
            <person name="Hentschel U."/>
        </authorList>
    </citation>
    <scope>NUCLEOTIDE SEQUENCE [LARGE SCALE GENOMIC DNA]</scope>
    <source>
        <strain evidence="1 2">EG49</strain>
    </source>
</reference>
<comment type="caution">
    <text evidence="1">The sequence shown here is derived from an EMBL/GenBank/DDBJ whole genome shotgun (WGS) entry which is preliminary data.</text>
</comment>
<dbReference type="EMBL" id="AYXG01000130">
    <property type="protein sequence ID" value="EWC61124.1"/>
    <property type="molecule type" value="Genomic_DNA"/>
</dbReference>
<evidence type="ECO:0000313" key="2">
    <source>
        <dbReference type="Proteomes" id="UP000019277"/>
    </source>
</evidence>
<protein>
    <submittedName>
        <fullName evidence="1">Uncharacterized protein</fullName>
    </submittedName>
</protein>
<accession>W7J4V0</accession>
<gene>
    <name evidence="1" type="ORF">UO65_3605</name>
</gene>